<keyword evidence="3" id="KW-0560">Oxidoreductase</keyword>
<feature type="active site" description="Proton acceptor" evidence="4">
    <location>
        <position position="169"/>
    </location>
</feature>
<dbReference type="Gene3D" id="3.40.50.720">
    <property type="entry name" value="NAD(P)-binding Rossmann-like Domain"/>
    <property type="match status" value="1"/>
</dbReference>
<evidence type="ECO:0000256" key="5">
    <source>
        <dbReference type="PIRSR" id="PIRSR611284-2"/>
    </source>
</evidence>
<feature type="domain" description="Ketoreductase" evidence="6">
    <location>
        <begin position="20"/>
        <end position="204"/>
    </location>
</feature>
<dbReference type="InterPro" id="IPR020904">
    <property type="entry name" value="Sc_DH/Rdtase_CS"/>
</dbReference>
<dbReference type="Pfam" id="PF13561">
    <property type="entry name" value="adh_short_C2"/>
    <property type="match status" value="1"/>
</dbReference>
<dbReference type="AlphaFoldDB" id="A0A1H3YJK9"/>
<dbReference type="PANTHER" id="PTHR42879:SF2">
    <property type="entry name" value="3-OXOACYL-[ACYL-CARRIER-PROTEIN] REDUCTASE FABG"/>
    <property type="match status" value="1"/>
</dbReference>
<evidence type="ECO:0000256" key="4">
    <source>
        <dbReference type="PIRSR" id="PIRSR611284-1"/>
    </source>
</evidence>
<dbReference type="InterPro" id="IPR057326">
    <property type="entry name" value="KR_dom"/>
</dbReference>
<dbReference type="NCBIfam" id="TIGR01830">
    <property type="entry name" value="3oxo_ACP_reduc"/>
    <property type="match status" value="1"/>
</dbReference>
<sequence length="261" mass="28284">MSSDSTVRLDPLDSRPLDDRICLVTGASRGIGRAIALEFARCGAAVVVNYRSSDEEAEAVREIIESNGETALCAQADVSDPDEVAAMADRIHDELGTVDVLVNNAGITIDRKFEKMTHDEWQTVIDVNLGGTFNCTKAFFDDIRDADHGRLINISSVVGQQGNYGQANYATSKGGMFAFTRTLALELASHGSTANCVAPGFVRTDMLEKVPERVQDKIRAKIPLDRFADPEDIVGIIRFLASDHASYMTGQVLGVNGGLEW</sequence>
<dbReference type="SMART" id="SM00822">
    <property type="entry name" value="PKS_KR"/>
    <property type="match status" value="1"/>
</dbReference>
<protein>
    <submittedName>
        <fullName evidence="7">3-oxoacyl-[acyl-carrier-protein] reductase</fullName>
    </submittedName>
</protein>
<keyword evidence="8" id="KW-1185">Reference proteome</keyword>
<dbReference type="FunFam" id="3.40.50.720:FF:000115">
    <property type="entry name" value="3-oxoacyl-[acyl-carrier-protein] reductase FabG"/>
    <property type="match status" value="1"/>
</dbReference>
<dbReference type="OrthoDB" id="7442at2157"/>
<organism evidence="7 8">
    <name type="scientific">Haloplanus vescus</name>
    <dbReference type="NCBI Taxonomy" id="555874"/>
    <lineage>
        <taxon>Archaea</taxon>
        <taxon>Methanobacteriati</taxon>
        <taxon>Methanobacteriota</taxon>
        <taxon>Stenosarchaea group</taxon>
        <taxon>Halobacteria</taxon>
        <taxon>Halobacteriales</taxon>
        <taxon>Haloferacaceae</taxon>
        <taxon>Haloplanus</taxon>
    </lineage>
</organism>
<dbReference type="InterPro" id="IPR050259">
    <property type="entry name" value="SDR"/>
</dbReference>
<reference evidence="7 8" key="1">
    <citation type="submission" date="2016-10" db="EMBL/GenBank/DDBJ databases">
        <authorList>
            <person name="de Groot N.N."/>
        </authorList>
    </citation>
    <scope>NUCLEOTIDE SEQUENCE [LARGE SCALE GENOMIC DNA]</scope>
    <source>
        <strain evidence="7 8">CGMCC 1.8712</strain>
    </source>
</reference>
<evidence type="ECO:0000313" key="8">
    <source>
        <dbReference type="Proteomes" id="UP000236755"/>
    </source>
</evidence>
<dbReference type="EMBL" id="FNQT01000002">
    <property type="protein sequence ID" value="SEA11657.1"/>
    <property type="molecule type" value="Genomic_DNA"/>
</dbReference>
<evidence type="ECO:0000256" key="3">
    <source>
        <dbReference type="ARBA" id="ARBA00023002"/>
    </source>
</evidence>
<dbReference type="RefSeq" id="WP_092634308.1">
    <property type="nucleotide sequence ID" value="NZ_FNQT01000002.1"/>
</dbReference>
<dbReference type="GO" id="GO:0004316">
    <property type="term" value="F:3-oxoacyl-[acyl-carrier-protein] reductase (NADPH) activity"/>
    <property type="evidence" value="ECO:0007669"/>
    <property type="project" value="InterPro"/>
</dbReference>
<dbReference type="SUPFAM" id="SSF51735">
    <property type="entry name" value="NAD(P)-binding Rossmann-fold domains"/>
    <property type="match status" value="1"/>
</dbReference>
<comment type="similarity">
    <text evidence="1">Belongs to the short-chain dehydrogenases/reductases (SDR) family.</text>
</comment>
<evidence type="ECO:0000313" key="7">
    <source>
        <dbReference type="EMBL" id="SEA11657.1"/>
    </source>
</evidence>
<dbReference type="InterPro" id="IPR036291">
    <property type="entry name" value="NAD(P)-bd_dom_sf"/>
</dbReference>
<proteinExistence type="inferred from homology"/>
<dbReference type="InterPro" id="IPR002347">
    <property type="entry name" value="SDR_fam"/>
</dbReference>
<keyword evidence="2 5" id="KW-0521">NADP</keyword>
<feature type="binding site" evidence="5">
    <location>
        <begin position="169"/>
        <end position="173"/>
    </location>
    <ligand>
        <name>NADP(+)</name>
        <dbReference type="ChEBI" id="CHEBI:58349"/>
    </ligand>
</feature>
<dbReference type="PANTHER" id="PTHR42879">
    <property type="entry name" value="3-OXOACYL-(ACYL-CARRIER-PROTEIN) REDUCTASE"/>
    <property type="match status" value="1"/>
</dbReference>
<dbReference type="CDD" id="cd05333">
    <property type="entry name" value="BKR_SDR_c"/>
    <property type="match status" value="1"/>
</dbReference>
<name>A0A1H3YJK9_9EURY</name>
<feature type="binding site" evidence="5">
    <location>
        <begin position="26"/>
        <end position="29"/>
    </location>
    <ligand>
        <name>NADP(+)</name>
        <dbReference type="ChEBI" id="CHEBI:58349"/>
    </ligand>
</feature>
<dbReference type="PROSITE" id="PS00061">
    <property type="entry name" value="ADH_SHORT"/>
    <property type="match status" value="1"/>
</dbReference>
<accession>A0A1H3YJK9</accession>
<dbReference type="GO" id="GO:0006633">
    <property type="term" value="P:fatty acid biosynthetic process"/>
    <property type="evidence" value="ECO:0007669"/>
    <property type="project" value="InterPro"/>
</dbReference>
<dbReference type="PRINTS" id="PR00080">
    <property type="entry name" value="SDRFAMILY"/>
</dbReference>
<dbReference type="Proteomes" id="UP000236755">
    <property type="component" value="Unassembled WGS sequence"/>
</dbReference>
<dbReference type="STRING" id="555874.SAMN04488065_1923"/>
<evidence type="ECO:0000259" key="6">
    <source>
        <dbReference type="SMART" id="SM00822"/>
    </source>
</evidence>
<gene>
    <name evidence="7" type="ORF">SAMN04488065_1923</name>
</gene>
<dbReference type="NCBIfam" id="NF005559">
    <property type="entry name" value="PRK07231.1"/>
    <property type="match status" value="1"/>
</dbReference>
<feature type="binding site" evidence="5">
    <location>
        <position position="104"/>
    </location>
    <ligand>
        <name>NADP(+)</name>
        <dbReference type="ChEBI" id="CHEBI:58349"/>
    </ligand>
</feature>
<dbReference type="PRINTS" id="PR00081">
    <property type="entry name" value="GDHRDH"/>
</dbReference>
<evidence type="ECO:0000256" key="2">
    <source>
        <dbReference type="ARBA" id="ARBA00022857"/>
    </source>
</evidence>
<dbReference type="GO" id="GO:0051287">
    <property type="term" value="F:NAD binding"/>
    <property type="evidence" value="ECO:0007669"/>
    <property type="project" value="InterPro"/>
</dbReference>
<evidence type="ECO:0000256" key="1">
    <source>
        <dbReference type="ARBA" id="ARBA00006484"/>
    </source>
</evidence>
<dbReference type="NCBIfam" id="NF009466">
    <property type="entry name" value="PRK12826.1-2"/>
    <property type="match status" value="1"/>
</dbReference>
<dbReference type="InterPro" id="IPR011284">
    <property type="entry name" value="3oxo_ACP_reduc"/>
</dbReference>